<dbReference type="AlphaFoldDB" id="A0A1J8PZF8"/>
<keyword evidence="2" id="KW-0378">Hydrolase</keyword>
<dbReference type="OrthoDB" id="5561659at2759"/>
<dbReference type="STRING" id="180088.A0A1J8PZF8"/>
<evidence type="ECO:0000256" key="1">
    <source>
        <dbReference type="ARBA" id="ARBA00022722"/>
    </source>
</evidence>
<keyword evidence="3" id="KW-0269">Exonuclease</keyword>
<evidence type="ECO:0000313" key="4">
    <source>
        <dbReference type="EMBL" id="OJA13131.1"/>
    </source>
</evidence>
<evidence type="ECO:0000256" key="2">
    <source>
        <dbReference type="ARBA" id="ARBA00022801"/>
    </source>
</evidence>
<dbReference type="PANTHER" id="PTHR23240">
    <property type="entry name" value="DNA CROSS-LINK REPAIR PROTEIN PSO2/SNM1-RELATED"/>
    <property type="match status" value="1"/>
</dbReference>
<evidence type="ECO:0000313" key="5">
    <source>
        <dbReference type="Proteomes" id="UP000183567"/>
    </source>
</evidence>
<keyword evidence="5" id="KW-1185">Reference proteome</keyword>
<gene>
    <name evidence="4" type="ORF">AZE42_07518</name>
</gene>
<dbReference type="Proteomes" id="UP000183567">
    <property type="component" value="Unassembled WGS sequence"/>
</dbReference>
<dbReference type="PANTHER" id="PTHR23240:SF8">
    <property type="entry name" value="PROTEIN ARTEMIS"/>
    <property type="match status" value="1"/>
</dbReference>
<dbReference type="GO" id="GO:0036297">
    <property type="term" value="P:interstrand cross-link repair"/>
    <property type="evidence" value="ECO:0007669"/>
    <property type="project" value="TreeGrafter"/>
</dbReference>
<dbReference type="GO" id="GO:0035312">
    <property type="term" value="F:5'-3' DNA exonuclease activity"/>
    <property type="evidence" value="ECO:0007669"/>
    <property type="project" value="TreeGrafter"/>
</dbReference>
<protein>
    <recommendedName>
        <fullName evidence="6">Metallo-beta-lactamase domain-containing protein</fullName>
    </recommendedName>
</protein>
<dbReference type="EMBL" id="LVVM01004353">
    <property type="protein sequence ID" value="OJA13131.1"/>
    <property type="molecule type" value="Genomic_DNA"/>
</dbReference>
<dbReference type="Gene3D" id="3.60.15.10">
    <property type="entry name" value="Ribonuclease Z/Hydroxyacylglutathione hydrolase-like"/>
    <property type="match status" value="1"/>
</dbReference>
<comment type="caution">
    <text evidence="4">The sequence shown here is derived from an EMBL/GenBank/DDBJ whole genome shotgun (WGS) entry which is preliminary data.</text>
</comment>
<evidence type="ECO:0008006" key="6">
    <source>
        <dbReference type="Google" id="ProtNLM"/>
    </source>
</evidence>
<evidence type="ECO:0000256" key="3">
    <source>
        <dbReference type="ARBA" id="ARBA00022839"/>
    </source>
</evidence>
<dbReference type="InterPro" id="IPR036866">
    <property type="entry name" value="RibonucZ/Hydroxyglut_hydro"/>
</dbReference>
<sequence>MLLRHEVYLERTKNDRSIKEGLAAHVPLNTPMEFELSSTETVTITLIDSNHCPCAVMFLIEGPRGAVLHTGDMRVKP</sequence>
<accession>A0A1J8PZF8</accession>
<name>A0A1J8PZF8_9AGAM</name>
<proteinExistence type="predicted"/>
<reference evidence="4 5" key="1">
    <citation type="submission" date="2016-03" db="EMBL/GenBank/DDBJ databases">
        <title>Comparative genomics of the ectomycorrhizal sister species Rhizopogon vinicolor and Rhizopogon vesiculosus (Basidiomycota: Boletales) reveals a divergence of the mating type B locus.</title>
        <authorList>
            <person name="Mujic A.B."/>
            <person name="Kuo A."/>
            <person name="Tritt A."/>
            <person name="Lipzen A."/>
            <person name="Chen C."/>
            <person name="Johnson J."/>
            <person name="Sharma A."/>
            <person name="Barry K."/>
            <person name="Grigoriev I.V."/>
            <person name="Spatafora J.W."/>
        </authorList>
    </citation>
    <scope>NUCLEOTIDE SEQUENCE [LARGE SCALE GENOMIC DNA]</scope>
    <source>
        <strain evidence="4 5">AM-OR11-056</strain>
    </source>
</reference>
<keyword evidence="1" id="KW-0540">Nuclease</keyword>
<organism evidence="4 5">
    <name type="scientific">Rhizopogon vesiculosus</name>
    <dbReference type="NCBI Taxonomy" id="180088"/>
    <lineage>
        <taxon>Eukaryota</taxon>
        <taxon>Fungi</taxon>
        <taxon>Dikarya</taxon>
        <taxon>Basidiomycota</taxon>
        <taxon>Agaricomycotina</taxon>
        <taxon>Agaricomycetes</taxon>
        <taxon>Agaricomycetidae</taxon>
        <taxon>Boletales</taxon>
        <taxon>Suillineae</taxon>
        <taxon>Rhizopogonaceae</taxon>
        <taxon>Rhizopogon</taxon>
    </lineage>
</organism>
<dbReference type="SUPFAM" id="SSF56281">
    <property type="entry name" value="Metallo-hydrolase/oxidoreductase"/>
    <property type="match status" value="1"/>
</dbReference>
<dbReference type="GO" id="GO:0006303">
    <property type="term" value="P:double-strand break repair via nonhomologous end joining"/>
    <property type="evidence" value="ECO:0007669"/>
    <property type="project" value="TreeGrafter"/>
</dbReference>
<dbReference type="GO" id="GO:0003684">
    <property type="term" value="F:damaged DNA binding"/>
    <property type="evidence" value="ECO:0007669"/>
    <property type="project" value="TreeGrafter"/>
</dbReference>